<keyword evidence="8" id="KW-1185">Reference proteome</keyword>
<evidence type="ECO:0000256" key="1">
    <source>
        <dbReference type="ARBA" id="ARBA00004308"/>
    </source>
</evidence>
<dbReference type="Pfam" id="PF01602">
    <property type="entry name" value="Adaptin_N"/>
    <property type="match status" value="1"/>
</dbReference>
<dbReference type="InterPro" id="IPR016024">
    <property type="entry name" value="ARM-type_fold"/>
</dbReference>
<comment type="caution">
    <text evidence="7">The sequence shown here is derived from an EMBL/GenBank/DDBJ whole genome shotgun (WGS) entry which is preliminary data.</text>
</comment>
<keyword evidence="3" id="KW-0813">Transport</keyword>
<accession>A0A9K3GMT0</accession>
<evidence type="ECO:0000259" key="6">
    <source>
        <dbReference type="Pfam" id="PF01602"/>
    </source>
</evidence>
<feature type="non-terminal residue" evidence="7">
    <location>
        <position position="1"/>
    </location>
</feature>
<dbReference type="Gene3D" id="1.25.10.10">
    <property type="entry name" value="Leucine-rich Repeat Variant"/>
    <property type="match status" value="1"/>
</dbReference>
<protein>
    <submittedName>
        <fullName evidence="7">AP complex subunit beta</fullName>
    </submittedName>
</protein>
<dbReference type="AlphaFoldDB" id="A0A9K3GMT0"/>
<dbReference type="EMBL" id="BDIP01004301">
    <property type="protein sequence ID" value="GIQ88692.1"/>
    <property type="molecule type" value="Genomic_DNA"/>
</dbReference>
<dbReference type="GO" id="GO:0030117">
    <property type="term" value="C:membrane coat"/>
    <property type="evidence" value="ECO:0007669"/>
    <property type="project" value="InterPro"/>
</dbReference>
<dbReference type="InterPro" id="IPR011989">
    <property type="entry name" value="ARM-like"/>
</dbReference>
<evidence type="ECO:0000313" key="8">
    <source>
        <dbReference type="Proteomes" id="UP000265618"/>
    </source>
</evidence>
<evidence type="ECO:0000256" key="5">
    <source>
        <dbReference type="ARBA" id="ARBA00023136"/>
    </source>
</evidence>
<dbReference type="GO" id="GO:0016192">
    <property type="term" value="P:vesicle-mediated transport"/>
    <property type="evidence" value="ECO:0007669"/>
    <property type="project" value="InterPro"/>
</dbReference>
<evidence type="ECO:0000256" key="2">
    <source>
        <dbReference type="ARBA" id="ARBA00006613"/>
    </source>
</evidence>
<keyword evidence="4" id="KW-0653">Protein transport</keyword>
<dbReference type="InterPro" id="IPR026739">
    <property type="entry name" value="AP_beta"/>
</dbReference>
<evidence type="ECO:0000256" key="4">
    <source>
        <dbReference type="ARBA" id="ARBA00022927"/>
    </source>
</evidence>
<dbReference type="GO" id="GO:0006886">
    <property type="term" value="P:intracellular protein transport"/>
    <property type="evidence" value="ECO:0007669"/>
    <property type="project" value="InterPro"/>
</dbReference>
<evidence type="ECO:0000313" key="7">
    <source>
        <dbReference type="EMBL" id="GIQ88692.1"/>
    </source>
</evidence>
<organism evidence="7 8">
    <name type="scientific">Kipferlia bialata</name>
    <dbReference type="NCBI Taxonomy" id="797122"/>
    <lineage>
        <taxon>Eukaryota</taxon>
        <taxon>Metamonada</taxon>
        <taxon>Carpediemonas-like organisms</taxon>
        <taxon>Kipferlia</taxon>
    </lineage>
</organism>
<evidence type="ECO:0000256" key="3">
    <source>
        <dbReference type="ARBA" id="ARBA00022448"/>
    </source>
</evidence>
<name>A0A9K3GMT0_9EUKA</name>
<comment type="subcellular location">
    <subcellularLocation>
        <location evidence="1">Endomembrane system</location>
    </subcellularLocation>
</comment>
<keyword evidence="5" id="KW-0472">Membrane</keyword>
<dbReference type="OrthoDB" id="10254310at2759"/>
<feature type="domain" description="Clathrin/coatomer adaptor adaptin-like N-terminal" evidence="6">
    <location>
        <begin position="24"/>
        <end position="203"/>
    </location>
</feature>
<dbReference type="InterPro" id="IPR002553">
    <property type="entry name" value="Clathrin/coatomer_adapt-like_N"/>
</dbReference>
<dbReference type="GO" id="GO:0012505">
    <property type="term" value="C:endomembrane system"/>
    <property type="evidence" value="ECO:0007669"/>
    <property type="project" value="UniProtKB-SubCell"/>
</dbReference>
<proteinExistence type="inferred from homology"/>
<gene>
    <name evidence="7" type="ORF">KIPB_011001</name>
</gene>
<dbReference type="PANTHER" id="PTHR11134">
    <property type="entry name" value="ADAPTOR COMPLEX SUBUNIT BETA FAMILY MEMBER"/>
    <property type="match status" value="1"/>
</dbReference>
<sequence>MADAKYFKSTKRGQVAEWAIELRQNSAHRKRVALKKIIAAMTVGRDVSPLFTDVLNNIQTKDLELKKLVYLYLVNYARHHPKMTIMAVNTFVKDAEDPENPLIRALAIRTMGCIRVDEITEYIAEPLRRAIRDQDPYVRKTAALCVAKLYDVNADLCVSQGFVTMCQELLTDGNQAVVANAVAALTDIMRNPSSPKDVLRVSQDLIGPLLSTLNE</sequence>
<reference evidence="7 8" key="1">
    <citation type="journal article" date="2018" name="PLoS ONE">
        <title>The draft genome of Kipferlia bialata reveals reductive genome evolution in fornicate parasites.</title>
        <authorList>
            <person name="Tanifuji G."/>
            <person name="Takabayashi S."/>
            <person name="Kume K."/>
            <person name="Takagi M."/>
            <person name="Nakayama T."/>
            <person name="Kamikawa R."/>
            <person name="Inagaki Y."/>
            <person name="Hashimoto T."/>
        </authorList>
    </citation>
    <scope>NUCLEOTIDE SEQUENCE [LARGE SCALE GENOMIC DNA]</scope>
    <source>
        <strain evidence="7">NY0173</strain>
    </source>
</reference>
<comment type="similarity">
    <text evidence="2">Belongs to the adaptor complexes large subunit family.</text>
</comment>
<dbReference type="SUPFAM" id="SSF48371">
    <property type="entry name" value="ARM repeat"/>
    <property type="match status" value="1"/>
</dbReference>
<dbReference type="Proteomes" id="UP000265618">
    <property type="component" value="Unassembled WGS sequence"/>
</dbReference>